<dbReference type="Proteomes" id="UP000559256">
    <property type="component" value="Unassembled WGS sequence"/>
</dbReference>
<evidence type="ECO:0000256" key="1">
    <source>
        <dbReference type="SAM" id="MobiDB-lite"/>
    </source>
</evidence>
<feature type="compositionally biased region" description="Acidic residues" evidence="1">
    <location>
        <begin position="231"/>
        <end position="245"/>
    </location>
</feature>
<proteinExistence type="predicted"/>
<feature type="region of interest" description="Disordered" evidence="1">
    <location>
        <begin position="229"/>
        <end position="262"/>
    </location>
</feature>
<evidence type="ECO:0000256" key="2">
    <source>
        <dbReference type="SAM" id="Phobius"/>
    </source>
</evidence>
<feature type="compositionally biased region" description="Acidic residues" evidence="1">
    <location>
        <begin position="336"/>
        <end position="346"/>
    </location>
</feature>
<feature type="compositionally biased region" description="Basic and acidic residues" evidence="1">
    <location>
        <begin position="204"/>
        <end position="217"/>
    </location>
</feature>
<dbReference type="AlphaFoldDB" id="A0A8H5GYL0"/>
<keyword evidence="2" id="KW-0472">Membrane</keyword>
<feature type="region of interest" description="Disordered" evidence="1">
    <location>
        <begin position="185"/>
        <end position="217"/>
    </location>
</feature>
<keyword evidence="4" id="KW-1185">Reference proteome</keyword>
<feature type="transmembrane region" description="Helical" evidence="2">
    <location>
        <begin position="50"/>
        <end position="67"/>
    </location>
</feature>
<protein>
    <submittedName>
        <fullName evidence="3">Uncharacterized protein</fullName>
    </submittedName>
</protein>
<name>A0A8H5GYL0_9AGAR</name>
<feature type="compositionally biased region" description="Basic and acidic residues" evidence="1">
    <location>
        <begin position="347"/>
        <end position="363"/>
    </location>
</feature>
<evidence type="ECO:0000313" key="3">
    <source>
        <dbReference type="EMBL" id="KAF5373563.1"/>
    </source>
</evidence>
<feature type="transmembrane region" description="Helical" evidence="2">
    <location>
        <begin position="108"/>
        <end position="129"/>
    </location>
</feature>
<accession>A0A8H5GYL0</accession>
<sequence>MASQPWTRFIFHGVEVWWCVEDQGGLGYNLPHPPPLLLCTRPKRKKSSQLSPRSWGIIFVFMPPPLLPTFPMPSQMLAMQMQIVTENPIGTGTSTSTTDADVGNRNGWVIGISPSTLLIYHSFNFVFVFDDANTQMAPLPTIPSTRPSYIFIFNLSFLILILYTFGINFIDIDIFDYNYTGTRPSNHPSTLSNPRWMATDEENEKSGEEYKNKNEDGVKVLLPTKTKGQEEVDVEVDAEADEEAEGPGPGPGAGTPTPKPIPVPVHIPPLQPALLFLISLLVVAQLEPQLQPQLLATLLTTLSSTYIPTLLEIIEPLRGVLEGFARVKRRLNAGEGEGEDEGGAGEDDCHDKGVGVDVGKDGKPQPQLGGQNKKKDQMKGKDLDWRQRRKTLHEMERMAIGLYRLEEVVL</sequence>
<feature type="transmembrane region" description="Helical" evidence="2">
    <location>
        <begin position="149"/>
        <end position="170"/>
    </location>
</feature>
<keyword evidence="2" id="KW-0812">Transmembrane</keyword>
<comment type="caution">
    <text evidence="3">The sequence shown here is derived from an EMBL/GenBank/DDBJ whole genome shotgun (WGS) entry which is preliminary data.</text>
</comment>
<organism evidence="3 4">
    <name type="scientific">Tetrapyrgos nigripes</name>
    <dbReference type="NCBI Taxonomy" id="182062"/>
    <lineage>
        <taxon>Eukaryota</taxon>
        <taxon>Fungi</taxon>
        <taxon>Dikarya</taxon>
        <taxon>Basidiomycota</taxon>
        <taxon>Agaricomycotina</taxon>
        <taxon>Agaricomycetes</taxon>
        <taxon>Agaricomycetidae</taxon>
        <taxon>Agaricales</taxon>
        <taxon>Marasmiineae</taxon>
        <taxon>Marasmiaceae</taxon>
        <taxon>Tetrapyrgos</taxon>
    </lineage>
</organism>
<dbReference type="EMBL" id="JAACJM010000003">
    <property type="protein sequence ID" value="KAF5373563.1"/>
    <property type="molecule type" value="Genomic_DNA"/>
</dbReference>
<keyword evidence="2" id="KW-1133">Transmembrane helix</keyword>
<feature type="region of interest" description="Disordered" evidence="1">
    <location>
        <begin position="334"/>
        <end position="388"/>
    </location>
</feature>
<feature type="compositionally biased region" description="Basic and acidic residues" evidence="1">
    <location>
        <begin position="373"/>
        <end position="388"/>
    </location>
</feature>
<gene>
    <name evidence="3" type="ORF">D9758_000923</name>
</gene>
<reference evidence="3 4" key="1">
    <citation type="journal article" date="2020" name="ISME J.">
        <title>Uncovering the hidden diversity of litter-decomposition mechanisms in mushroom-forming fungi.</title>
        <authorList>
            <person name="Floudas D."/>
            <person name="Bentzer J."/>
            <person name="Ahren D."/>
            <person name="Johansson T."/>
            <person name="Persson P."/>
            <person name="Tunlid A."/>
        </authorList>
    </citation>
    <scope>NUCLEOTIDE SEQUENCE [LARGE SCALE GENOMIC DNA]</scope>
    <source>
        <strain evidence="3 4">CBS 291.85</strain>
    </source>
</reference>
<evidence type="ECO:0000313" key="4">
    <source>
        <dbReference type="Proteomes" id="UP000559256"/>
    </source>
</evidence>